<gene>
    <name evidence="5" type="ORF">J3U88_06550</name>
</gene>
<feature type="domain" description="NAD-dependent epimerase/dehydratase" evidence="4">
    <location>
        <begin position="8"/>
        <end position="167"/>
    </location>
</feature>
<evidence type="ECO:0000313" key="5">
    <source>
        <dbReference type="EMBL" id="MBO1318107.1"/>
    </source>
</evidence>
<name>A0A8J7U208_9BACT</name>
<keyword evidence="2" id="KW-0560">Oxidoreductase</keyword>
<comment type="similarity">
    <text evidence="1">Belongs to the NAD(P)-dependent epimerase/dehydratase family.</text>
</comment>
<dbReference type="Pfam" id="PF01370">
    <property type="entry name" value="Epimerase"/>
    <property type="match status" value="1"/>
</dbReference>
<protein>
    <submittedName>
        <fullName evidence="5">NAD(P)-dependent oxidoreductase</fullName>
    </submittedName>
</protein>
<proteinExistence type="inferred from homology"/>
<dbReference type="SUPFAM" id="SSF51735">
    <property type="entry name" value="NAD(P)-binding Rossmann-fold domains"/>
    <property type="match status" value="1"/>
</dbReference>
<keyword evidence="6" id="KW-1185">Reference proteome</keyword>
<keyword evidence="3" id="KW-0520">NAD</keyword>
<organism evidence="5 6">
    <name type="scientific">Acanthopleuribacter pedis</name>
    <dbReference type="NCBI Taxonomy" id="442870"/>
    <lineage>
        <taxon>Bacteria</taxon>
        <taxon>Pseudomonadati</taxon>
        <taxon>Acidobacteriota</taxon>
        <taxon>Holophagae</taxon>
        <taxon>Acanthopleuribacterales</taxon>
        <taxon>Acanthopleuribacteraceae</taxon>
        <taxon>Acanthopleuribacter</taxon>
    </lineage>
</organism>
<dbReference type="InterPro" id="IPR036291">
    <property type="entry name" value="NAD(P)-bd_dom_sf"/>
</dbReference>
<dbReference type="PANTHER" id="PTHR43103">
    <property type="entry name" value="NUCLEOSIDE-DIPHOSPHATE-SUGAR EPIMERASE"/>
    <property type="match status" value="1"/>
</dbReference>
<dbReference type="Gene3D" id="3.40.50.720">
    <property type="entry name" value="NAD(P)-binding Rossmann-like Domain"/>
    <property type="match status" value="1"/>
</dbReference>
<comment type="caution">
    <text evidence="5">The sequence shown here is derived from an EMBL/GenBank/DDBJ whole genome shotgun (WGS) entry which is preliminary data.</text>
</comment>
<reference evidence="5" key="1">
    <citation type="submission" date="2021-03" db="EMBL/GenBank/DDBJ databases">
        <authorList>
            <person name="Wang G."/>
        </authorList>
    </citation>
    <scope>NUCLEOTIDE SEQUENCE</scope>
    <source>
        <strain evidence="5">KCTC 12899</strain>
    </source>
</reference>
<dbReference type="PANTHER" id="PTHR43103:SF5">
    <property type="entry name" value="4-EPIMERASE, PUTATIVE (AFU_ORTHOLOGUE AFUA_7G00360)-RELATED"/>
    <property type="match status" value="1"/>
</dbReference>
<dbReference type="Proteomes" id="UP000664417">
    <property type="component" value="Unassembled WGS sequence"/>
</dbReference>
<evidence type="ECO:0000256" key="1">
    <source>
        <dbReference type="ARBA" id="ARBA00007637"/>
    </source>
</evidence>
<dbReference type="InterPro" id="IPR001509">
    <property type="entry name" value="Epimerase_deHydtase"/>
</dbReference>
<dbReference type="GO" id="GO:0016491">
    <property type="term" value="F:oxidoreductase activity"/>
    <property type="evidence" value="ECO:0007669"/>
    <property type="project" value="UniProtKB-KW"/>
</dbReference>
<accession>A0A8J7U208</accession>
<evidence type="ECO:0000313" key="6">
    <source>
        <dbReference type="Proteomes" id="UP000664417"/>
    </source>
</evidence>
<evidence type="ECO:0000256" key="2">
    <source>
        <dbReference type="ARBA" id="ARBA00023002"/>
    </source>
</evidence>
<dbReference type="EMBL" id="JAFREP010000004">
    <property type="protein sequence ID" value="MBO1318107.1"/>
    <property type="molecule type" value="Genomic_DNA"/>
</dbReference>
<evidence type="ECO:0000259" key="4">
    <source>
        <dbReference type="Pfam" id="PF01370"/>
    </source>
</evidence>
<sequence>MSRKTKLLVTGANGTIGTRFCHAMQEHYELRMADQQTHALAGIQGERVPLDITDLSACRRACDGVDAVLHLAGIPLPDAPFEPLVAVNIVGTYHMLQAAYESGVSRFVFASSAQVNEGYPSDVQTEERQPVRPGNLYGVSKCSGEAMGAYFAYQHNLSNVAVRIANYLPELTLLNCTTHRDRAAYLSPRDANQLLRLCIDTPSIQFLIVNGVSNNRYKRLDLTTARERLNYQPKDDAFAILDL</sequence>
<dbReference type="AlphaFoldDB" id="A0A8J7U208"/>
<evidence type="ECO:0000256" key="3">
    <source>
        <dbReference type="ARBA" id="ARBA00023027"/>
    </source>
</evidence>